<dbReference type="Gene3D" id="3.90.1150.10">
    <property type="entry name" value="Aspartate Aminotransferase, domain 1"/>
    <property type="match status" value="1"/>
</dbReference>
<dbReference type="Gene3D" id="1.20.1340.10">
    <property type="entry name" value="dopa decarboxylase, N-terminal domain"/>
    <property type="match status" value="1"/>
</dbReference>
<dbReference type="InterPro" id="IPR015424">
    <property type="entry name" value="PyrdxlP-dep_Trfase"/>
</dbReference>
<dbReference type="PANTHER" id="PTHR11999">
    <property type="entry name" value="GROUP II PYRIDOXAL-5-PHOSPHATE DECARBOXYLASE"/>
    <property type="match status" value="1"/>
</dbReference>
<dbReference type="EC" id="4.1.1.28" evidence="10"/>
<evidence type="ECO:0000256" key="6">
    <source>
        <dbReference type="ARBA" id="ARBA00022898"/>
    </source>
</evidence>
<evidence type="ECO:0000256" key="2">
    <source>
        <dbReference type="ARBA" id="ARBA00009533"/>
    </source>
</evidence>
<dbReference type="PROSITE" id="PS00392">
    <property type="entry name" value="DDC_GAD_HDC_YDC"/>
    <property type="match status" value="1"/>
</dbReference>
<comment type="function">
    <text evidence="8">Catalyzes the decarboxylation of L-3,4-dihydroxyphenylalanine (DOPA) to dopamine and L-5-hydroxytryptophan to serotonin.</text>
</comment>
<dbReference type="PANTHER" id="PTHR11999:SF167">
    <property type="entry name" value="AROMATIC-L-AMINO-ACID DECARBOXYLASE"/>
    <property type="match status" value="1"/>
</dbReference>
<dbReference type="InterPro" id="IPR010977">
    <property type="entry name" value="Aromatic_deC"/>
</dbReference>
<evidence type="ECO:0000256" key="10">
    <source>
        <dbReference type="ARBA" id="ARBA00038886"/>
    </source>
</evidence>
<sequence length="437" mass="49322">MDAKEFRQRGKEMVDYVADYIEGIEGRQVYPDVEPGYLRPLIPNTAPQEPETFEAIIKDVERIIMPGVTHWHSPYFFAYFPTASSYPAMLADMLCGAIGCIGFSWGSASEATLVALLAARTKAVRHLQATSPGLTQAMIMEKLVAYASDQAHSSVERAGLIGGVKLKAIPSDGKFVMRASALQEALERDKAEGLIPFFVVATLGTTSCCSFDNLLEVGPICHQESLWLHIDAAYAGSAFICPEFRPLLNGVEFADSFNFNPHKWLLVNFDCSAMWVKKRTDLTGAFKMDPTYLQHSHQDSGLITDYRHWQLPLGRRFRSLKMWFVFRLYGVKGLQAYIRKHVQLSHEFESLVQQDPRFEICAEVTLGLVCFRLRGSNKLNEALLEKINSARKIHLVPCHLRDQFVLRFAICSRTVESDHVRFAWEHIQGLATELLRA</sequence>
<evidence type="ECO:0000256" key="4">
    <source>
        <dbReference type="ARBA" id="ARBA00022584"/>
    </source>
</evidence>
<comment type="similarity">
    <text evidence="2 13">Belongs to the group II decarboxylase family.</text>
</comment>
<dbReference type="InterPro" id="IPR015422">
    <property type="entry name" value="PyrdxlP-dep_Trfase_small"/>
</dbReference>
<dbReference type="CDD" id="cd06450">
    <property type="entry name" value="DOPA_deC_like"/>
    <property type="match status" value="1"/>
</dbReference>
<dbReference type="InterPro" id="IPR015421">
    <property type="entry name" value="PyrdxlP-dep_Trfase_major"/>
</dbReference>
<dbReference type="InterPro" id="IPR021115">
    <property type="entry name" value="Pyridoxal-P_BS"/>
</dbReference>
<dbReference type="InterPro" id="IPR002129">
    <property type="entry name" value="PyrdxlP-dep_de-COase"/>
</dbReference>
<evidence type="ECO:0000256" key="13">
    <source>
        <dbReference type="RuleBase" id="RU000382"/>
    </source>
</evidence>
<dbReference type="PRINTS" id="PR00800">
    <property type="entry name" value="YHDCRBOXLASE"/>
</dbReference>
<dbReference type="Gene3D" id="3.40.640.10">
    <property type="entry name" value="Type I PLP-dependent aspartate aminotransferase-like (Major domain)"/>
    <property type="match status" value="1"/>
</dbReference>
<comment type="subunit">
    <text evidence="3">Homodimer.</text>
</comment>
<comment type="pathway">
    <text evidence="9">Catecholamine biosynthesis; dopamine biosynthesis; dopamine from L-tyrosine: step 2/2.</text>
</comment>
<organism evidence="14 15">
    <name type="scientific">Erinaceus europaeus</name>
    <name type="common">Western European hedgehog</name>
    <dbReference type="NCBI Taxonomy" id="9365"/>
    <lineage>
        <taxon>Eukaryota</taxon>
        <taxon>Metazoa</taxon>
        <taxon>Chordata</taxon>
        <taxon>Craniata</taxon>
        <taxon>Vertebrata</taxon>
        <taxon>Euteleostomi</taxon>
        <taxon>Mammalia</taxon>
        <taxon>Eutheria</taxon>
        <taxon>Laurasiatheria</taxon>
        <taxon>Eulipotyphla</taxon>
        <taxon>Erinaceidae</taxon>
        <taxon>Erinaceinae</taxon>
        <taxon>Erinaceus</taxon>
    </lineage>
</organism>
<keyword evidence="6 13" id="KW-0663">Pyridoxal phosphate</keyword>
<keyword evidence="5" id="KW-0210">Decarboxylase</keyword>
<evidence type="ECO:0000256" key="8">
    <source>
        <dbReference type="ARBA" id="ARBA00037256"/>
    </source>
</evidence>
<evidence type="ECO:0000256" key="7">
    <source>
        <dbReference type="ARBA" id="ARBA00023239"/>
    </source>
</evidence>
<evidence type="ECO:0000256" key="9">
    <source>
        <dbReference type="ARBA" id="ARBA00037889"/>
    </source>
</evidence>
<dbReference type="Pfam" id="PF00282">
    <property type="entry name" value="Pyridoxal_deC"/>
    <property type="match status" value="1"/>
</dbReference>
<keyword evidence="14" id="KW-1185">Reference proteome</keyword>
<evidence type="ECO:0000256" key="3">
    <source>
        <dbReference type="ARBA" id="ARBA00011738"/>
    </source>
</evidence>
<dbReference type="SUPFAM" id="SSF53383">
    <property type="entry name" value="PLP-dependent transferases"/>
    <property type="match status" value="1"/>
</dbReference>
<protein>
    <recommendedName>
        <fullName evidence="11">Aromatic-L-amino-acid decarboxylase</fullName>
        <ecNumber evidence="10">4.1.1.28</ecNumber>
    </recommendedName>
    <alternativeName>
        <fullName evidence="12">DOPA decarboxylase</fullName>
    </alternativeName>
</protein>
<gene>
    <name evidence="15" type="primary">DDC</name>
</gene>
<evidence type="ECO:0000313" key="15">
    <source>
        <dbReference type="RefSeq" id="XP_060027532.1"/>
    </source>
</evidence>
<evidence type="ECO:0000313" key="14">
    <source>
        <dbReference type="Proteomes" id="UP001652624"/>
    </source>
</evidence>
<evidence type="ECO:0000256" key="12">
    <source>
        <dbReference type="ARBA" id="ARBA00041275"/>
    </source>
</evidence>
<dbReference type="RefSeq" id="XP_060027532.1">
    <property type="nucleotide sequence ID" value="XM_060171549.1"/>
</dbReference>
<proteinExistence type="inferred from homology"/>
<keyword evidence="4" id="KW-0127">Catecholamine biosynthesis</keyword>
<dbReference type="Proteomes" id="UP001652624">
    <property type="component" value="Chromosome 14"/>
</dbReference>
<evidence type="ECO:0000256" key="5">
    <source>
        <dbReference type="ARBA" id="ARBA00022793"/>
    </source>
</evidence>
<name>A0ABM3VT77_ERIEU</name>
<accession>A0ABM3VT77</accession>
<evidence type="ECO:0000256" key="1">
    <source>
        <dbReference type="ARBA" id="ARBA00001933"/>
    </source>
</evidence>
<evidence type="ECO:0000256" key="11">
    <source>
        <dbReference type="ARBA" id="ARBA00040968"/>
    </source>
</evidence>
<reference evidence="15" key="1">
    <citation type="submission" date="2025-08" db="UniProtKB">
        <authorList>
            <consortium name="RefSeq"/>
        </authorList>
    </citation>
    <scope>IDENTIFICATION</scope>
</reference>
<dbReference type="GeneID" id="103118022"/>
<comment type="cofactor">
    <cofactor evidence="1 13">
        <name>pyridoxal 5'-phosphate</name>
        <dbReference type="ChEBI" id="CHEBI:597326"/>
    </cofactor>
</comment>
<keyword evidence="7 13" id="KW-0456">Lyase</keyword>